<name>A0A813E987_POLGL</name>
<comment type="caution">
    <text evidence="3">The sequence shown here is derived from an EMBL/GenBank/DDBJ whole genome shotgun (WGS) entry which is preliminary data.</text>
</comment>
<feature type="domain" description="WW" evidence="2">
    <location>
        <begin position="94"/>
        <end position="128"/>
    </location>
</feature>
<sequence length="456" mass="48128">MALRSLNLMPLERSVRLTFQVFPALRKAPLLSSSSSPALISSTRLSVFGPNSKAARWLLPAGGSFPVGSVRHFGGSISGEEGSFRNAPLVAACIALPGDWQSVYSQEHGRHYYWHTPSGATQWEPPELATDALPRAAPNATTTTTAAAAAAADAIDSSVAVAATKSTATSASSATATASGAEASMATADSVALQSSAAAPALPEGWLAVSDAASGREYFWHQPSGRTSWERPETPPPHSLQSSSSNVPFAATQAAASPTVAGTPANLERRTESFQKPSATVSSAVTVPTSNASGDASAVGRLPVPVTNVPVSVSVSSEWQAVFSEAHGRHYYWHQPSGSTTWEKPEALRTSEQVAAGSVEDPLFVAWRDPWRQVLHEAILGKGLRGEELRLVQELLSHHPDAARKIGVGLRGIKVDASPPPHGRQSRCFWVLRADGSEEDFSARKCTKAIRTRSTD</sequence>
<evidence type="ECO:0000256" key="1">
    <source>
        <dbReference type="SAM" id="MobiDB-lite"/>
    </source>
</evidence>
<dbReference type="EMBL" id="CAJNNV010006841">
    <property type="protein sequence ID" value="CAE8594162.1"/>
    <property type="molecule type" value="Genomic_DNA"/>
</dbReference>
<evidence type="ECO:0000259" key="2">
    <source>
        <dbReference type="PROSITE" id="PS50020"/>
    </source>
</evidence>
<feature type="compositionally biased region" description="Polar residues" evidence="1">
    <location>
        <begin position="274"/>
        <end position="294"/>
    </location>
</feature>
<dbReference type="AlphaFoldDB" id="A0A813E987"/>
<proteinExistence type="predicted"/>
<evidence type="ECO:0000313" key="4">
    <source>
        <dbReference type="Proteomes" id="UP000654075"/>
    </source>
</evidence>
<dbReference type="PROSITE" id="PS50020">
    <property type="entry name" value="WW_DOMAIN_2"/>
    <property type="match status" value="3"/>
</dbReference>
<dbReference type="Proteomes" id="UP000654075">
    <property type="component" value="Unassembled WGS sequence"/>
</dbReference>
<dbReference type="PANTHER" id="PTHR47852:SF2">
    <property type="entry name" value="WW DOMAIN-CONTAINING PROTEIN"/>
    <property type="match status" value="1"/>
</dbReference>
<reference evidence="3" key="1">
    <citation type="submission" date="2021-02" db="EMBL/GenBank/DDBJ databases">
        <authorList>
            <person name="Dougan E. K."/>
            <person name="Rhodes N."/>
            <person name="Thang M."/>
            <person name="Chan C."/>
        </authorList>
    </citation>
    <scope>NUCLEOTIDE SEQUENCE</scope>
</reference>
<feature type="compositionally biased region" description="Low complexity" evidence="1">
    <location>
        <begin position="247"/>
        <end position="261"/>
    </location>
</feature>
<dbReference type="SUPFAM" id="SSF51045">
    <property type="entry name" value="WW domain"/>
    <property type="match status" value="3"/>
</dbReference>
<organism evidence="3 4">
    <name type="scientific">Polarella glacialis</name>
    <name type="common">Dinoflagellate</name>
    <dbReference type="NCBI Taxonomy" id="89957"/>
    <lineage>
        <taxon>Eukaryota</taxon>
        <taxon>Sar</taxon>
        <taxon>Alveolata</taxon>
        <taxon>Dinophyceae</taxon>
        <taxon>Suessiales</taxon>
        <taxon>Suessiaceae</taxon>
        <taxon>Polarella</taxon>
    </lineage>
</organism>
<dbReference type="InterPro" id="IPR001202">
    <property type="entry name" value="WW_dom"/>
</dbReference>
<dbReference type="Gene3D" id="3.10.450.40">
    <property type="match status" value="1"/>
</dbReference>
<protein>
    <recommendedName>
        <fullName evidence="2">WW domain-containing protein</fullName>
    </recommendedName>
</protein>
<dbReference type="PROSITE" id="PS01159">
    <property type="entry name" value="WW_DOMAIN_1"/>
    <property type="match status" value="3"/>
</dbReference>
<evidence type="ECO:0000313" key="3">
    <source>
        <dbReference type="EMBL" id="CAE8594162.1"/>
    </source>
</evidence>
<gene>
    <name evidence="3" type="ORF">PGLA1383_LOCUS12732</name>
</gene>
<dbReference type="CDD" id="cd00201">
    <property type="entry name" value="WW"/>
    <property type="match status" value="3"/>
</dbReference>
<dbReference type="PANTHER" id="PTHR47852">
    <property type="entry name" value="OS06G0298400 PROTEIN"/>
    <property type="match status" value="1"/>
</dbReference>
<dbReference type="InterPro" id="IPR036020">
    <property type="entry name" value="WW_dom_sf"/>
</dbReference>
<feature type="domain" description="WW" evidence="2">
    <location>
        <begin position="200"/>
        <end position="234"/>
    </location>
</feature>
<keyword evidence="4" id="KW-1185">Reference proteome</keyword>
<dbReference type="Gene3D" id="2.20.70.10">
    <property type="match status" value="3"/>
</dbReference>
<dbReference type="Pfam" id="PF00397">
    <property type="entry name" value="WW"/>
    <property type="match status" value="3"/>
</dbReference>
<accession>A0A813E987</accession>
<feature type="domain" description="WW" evidence="2">
    <location>
        <begin position="313"/>
        <end position="347"/>
    </location>
</feature>
<dbReference type="Pfam" id="PF11523">
    <property type="entry name" value="DUF3223"/>
    <property type="match status" value="1"/>
</dbReference>
<dbReference type="OrthoDB" id="409625at2759"/>
<feature type="region of interest" description="Disordered" evidence="1">
    <location>
        <begin position="223"/>
        <end position="300"/>
    </location>
</feature>
<dbReference type="SMART" id="SM00456">
    <property type="entry name" value="WW"/>
    <property type="match status" value="3"/>
</dbReference>